<dbReference type="SUPFAM" id="SSF50156">
    <property type="entry name" value="PDZ domain-like"/>
    <property type="match status" value="1"/>
</dbReference>
<gene>
    <name evidence="2" type="ORF">DBRI00130_LOCUS29625</name>
</gene>
<evidence type="ECO:0000313" key="2">
    <source>
        <dbReference type="EMBL" id="CAE4635184.1"/>
    </source>
</evidence>
<reference evidence="2" key="1">
    <citation type="submission" date="2021-01" db="EMBL/GenBank/DDBJ databases">
        <authorList>
            <person name="Corre E."/>
            <person name="Pelletier E."/>
            <person name="Niang G."/>
            <person name="Scheremetjew M."/>
            <person name="Finn R."/>
            <person name="Kale V."/>
            <person name="Holt S."/>
            <person name="Cochrane G."/>
            <person name="Meng A."/>
            <person name="Brown T."/>
            <person name="Cohen L."/>
        </authorList>
    </citation>
    <scope>NUCLEOTIDE SEQUENCE</scope>
    <source>
        <strain evidence="2">GSO104</strain>
    </source>
</reference>
<feature type="region of interest" description="Disordered" evidence="1">
    <location>
        <begin position="206"/>
        <end position="237"/>
    </location>
</feature>
<feature type="region of interest" description="Disordered" evidence="1">
    <location>
        <begin position="259"/>
        <end position="286"/>
    </location>
</feature>
<evidence type="ECO:0000256" key="1">
    <source>
        <dbReference type="SAM" id="MobiDB-lite"/>
    </source>
</evidence>
<name>A0A7S4W9F3_9STRA</name>
<protein>
    <recommendedName>
        <fullName evidence="3">PDZ domain-containing protein</fullName>
    </recommendedName>
</protein>
<dbReference type="InterPro" id="IPR036034">
    <property type="entry name" value="PDZ_sf"/>
</dbReference>
<sequence>MDSLDPFAAFTTEVKSALPEEAATSENNVEDASGMIFNLAPKTAPAAPREVMRNSILMAPAQAQAAVNPWEQPAPQLQAIVPSANPSANPYGLAAYGAPAPAYAAPAPVYAAPAPVAPAPVAPPPVPSQPVAYSPFDQPAPVAAPPAPVATSYSAPAPTTESIASAYAPAPAAAPVFDDPFGVFGAPAPPAPTVVVPSAAPADDPFGAYGGGAPAPPAPVAAPAPPESAPAPPVPAASDDDDFFGAFFATAAPAASAAPAPAAPAPAATHAPALGQGELLPPPNVAPKATAVTIPGMPPGKQYTTVVHEPSLGVVFFEAKSLRKTIYHQGEEDVDELGSRPVVAFMTQDSAARKAFVKVGHVLLSVNGVAVNNPKEANKIIKETTQRPMTLTVFIPEFPIMFAEGMHMVKYDERTGLAPLKPTDWKAKYIVIGGVIGYHWQMKMYRNQREYDTAVMETFNHHPVSVKVKDFGIHHTCRLNVPEIRKIHYSSVNTFNGGETWYYIAMKSPSNNAVKIAAKSKDGLTSMIYGIKAVIATYNRGTEFLSDKRPEDYRY</sequence>
<dbReference type="EMBL" id="HBNS01037941">
    <property type="protein sequence ID" value="CAE4635184.1"/>
    <property type="molecule type" value="Transcribed_RNA"/>
</dbReference>
<dbReference type="PRINTS" id="PR01217">
    <property type="entry name" value="PRICHEXTENSN"/>
</dbReference>
<accession>A0A7S4W9F3</accession>
<feature type="compositionally biased region" description="Pro residues" evidence="1">
    <location>
        <begin position="214"/>
        <end position="235"/>
    </location>
</feature>
<organism evidence="2">
    <name type="scientific">Ditylum brightwellii</name>
    <dbReference type="NCBI Taxonomy" id="49249"/>
    <lineage>
        <taxon>Eukaryota</taxon>
        <taxon>Sar</taxon>
        <taxon>Stramenopiles</taxon>
        <taxon>Ochrophyta</taxon>
        <taxon>Bacillariophyta</taxon>
        <taxon>Mediophyceae</taxon>
        <taxon>Lithodesmiophycidae</taxon>
        <taxon>Lithodesmiales</taxon>
        <taxon>Lithodesmiaceae</taxon>
        <taxon>Ditylum</taxon>
    </lineage>
</organism>
<feature type="compositionally biased region" description="Low complexity" evidence="1">
    <location>
        <begin position="259"/>
        <end position="273"/>
    </location>
</feature>
<proteinExistence type="predicted"/>
<dbReference type="AlphaFoldDB" id="A0A7S4W9F3"/>
<evidence type="ECO:0008006" key="3">
    <source>
        <dbReference type="Google" id="ProtNLM"/>
    </source>
</evidence>
<dbReference type="Gene3D" id="2.30.42.10">
    <property type="match status" value="1"/>
</dbReference>